<sequence>KTECQDDISSNDKSYNGRSIFYPAVLSGNKEVIEYLQGHVHNSTELLSKEMKNDNCRTFEECIVRNNLTDLLNFLLKLKDTSPENQLPESVILGICMRAVELNNQDIVSIILESQYGREALQFTDTSGRTVLHHGSKYPKLVKYLLESAEQILDKVNTGFLPIAS</sequence>
<organism evidence="1 2">
    <name type="scientific">Paramuricea clavata</name>
    <name type="common">Red gorgonian</name>
    <name type="synonym">Violescent sea-whip</name>
    <dbReference type="NCBI Taxonomy" id="317549"/>
    <lineage>
        <taxon>Eukaryota</taxon>
        <taxon>Metazoa</taxon>
        <taxon>Cnidaria</taxon>
        <taxon>Anthozoa</taxon>
        <taxon>Octocorallia</taxon>
        <taxon>Malacalcyonacea</taxon>
        <taxon>Plexauridae</taxon>
        <taxon>Paramuricea</taxon>
    </lineage>
</organism>
<evidence type="ECO:0000313" key="2">
    <source>
        <dbReference type="Proteomes" id="UP001152795"/>
    </source>
</evidence>
<dbReference type="Gene3D" id="1.25.40.20">
    <property type="entry name" value="Ankyrin repeat-containing domain"/>
    <property type="match status" value="1"/>
</dbReference>
<evidence type="ECO:0000313" key="1">
    <source>
        <dbReference type="EMBL" id="CAB4001988.1"/>
    </source>
</evidence>
<name>A0A7D9I5F3_PARCT</name>
<feature type="non-terminal residue" evidence="1">
    <location>
        <position position="1"/>
    </location>
</feature>
<proteinExistence type="predicted"/>
<gene>
    <name evidence="1" type="ORF">PACLA_8A089594</name>
</gene>
<accession>A0A7D9I5F3</accession>
<dbReference type="SUPFAM" id="SSF48403">
    <property type="entry name" value="Ankyrin repeat"/>
    <property type="match status" value="1"/>
</dbReference>
<comment type="caution">
    <text evidence="1">The sequence shown here is derived from an EMBL/GenBank/DDBJ whole genome shotgun (WGS) entry which is preliminary data.</text>
</comment>
<protein>
    <submittedName>
        <fullName evidence="1">Uncharacterized protein</fullName>
    </submittedName>
</protein>
<keyword evidence="2" id="KW-1185">Reference proteome</keyword>
<dbReference type="EMBL" id="CACRXK020004225">
    <property type="protein sequence ID" value="CAB4001988.1"/>
    <property type="molecule type" value="Genomic_DNA"/>
</dbReference>
<dbReference type="InterPro" id="IPR036770">
    <property type="entry name" value="Ankyrin_rpt-contain_sf"/>
</dbReference>
<dbReference type="Proteomes" id="UP001152795">
    <property type="component" value="Unassembled WGS sequence"/>
</dbReference>
<dbReference type="AlphaFoldDB" id="A0A7D9I5F3"/>
<reference evidence="1" key="1">
    <citation type="submission" date="2020-04" db="EMBL/GenBank/DDBJ databases">
        <authorList>
            <person name="Alioto T."/>
            <person name="Alioto T."/>
            <person name="Gomez Garrido J."/>
        </authorList>
    </citation>
    <scope>NUCLEOTIDE SEQUENCE</scope>
    <source>
        <strain evidence="1">A484AB</strain>
    </source>
</reference>
<dbReference type="OrthoDB" id="6015842at2759"/>